<gene>
    <name evidence="2" type="ORF">NCTC10661_01061</name>
</gene>
<evidence type="ECO:0000313" key="2">
    <source>
        <dbReference type="EMBL" id="SPV15751.1"/>
    </source>
</evidence>
<comment type="caution">
    <text evidence="2">The sequence shown here is derived from an EMBL/GenBank/DDBJ whole genome shotgun (WGS) entry which is preliminary data.</text>
</comment>
<reference evidence="2 3" key="1">
    <citation type="submission" date="2018-06" db="EMBL/GenBank/DDBJ databases">
        <authorList>
            <consortium name="Pathogen Informatics"/>
            <person name="Doyle S."/>
        </authorList>
    </citation>
    <scope>NUCLEOTIDE SEQUENCE [LARGE SCALE GENOMIC DNA]</scope>
    <source>
        <strain evidence="2 3">NCTC10661</strain>
    </source>
</reference>
<sequence>MTISREQAGGKIADWPDVSRCIQLGNFFVQVETDPNLAVQQPGKGAAVKTEGQQAVLAMHRMRQQLVKGRTMQINSLRGLLTGYGEVMSRSRKGLDSAIPDVLARLANRLPTTLIETLREQWNNLVKLDEQIVSQYPVEIQGSCTCFSSGAARFCPTRARPTWGMRIRKAGAGYSARATKQAQGSRRPERPPPVMRLPIRKFPLVTRPVSQISRRSGPP</sequence>
<evidence type="ECO:0000256" key="1">
    <source>
        <dbReference type="SAM" id="MobiDB-lite"/>
    </source>
</evidence>
<name>A0AAE8T1E5_BURCE</name>
<proteinExistence type="predicted"/>
<dbReference type="EMBL" id="UARD01000004">
    <property type="protein sequence ID" value="SPV15751.1"/>
    <property type="molecule type" value="Genomic_DNA"/>
</dbReference>
<organism evidence="2 3">
    <name type="scientific">Burkholderia cepacia</name>
    <name type="common">Pseudomonas cepacia</name>
    <dbReference type="NCBI Taxonomy" id="292"/>
    <lineage>
        <taxon>Bacteria</taxon>
        <taxon>Pseudomonadati</taxon>
        <taxon>Pseudomonadota</taxon>
        <taxon>Betaproteobacteria</taxon>
        <taxon>Burkholderiales</taxon>
        <taxon>Burkholderiaceae</taxon>
        <taxon>Burkholderia</taxon>
        <taxon>Burkholderia cepacia complex</taxon>
    </lineage>
</organism>
<evidence type="ECO:0000313" key="3">
    <source>
        <dbReference type="Proteomes" id="UP000250416"/>
    </source>
</evidence>
<accession>A0AAE8T1E5</accession>
<protein>
    <submittedName>
        <fullName evidence="2">Transposase</fullName>
    </submittedName>
</protein>
<feature type="region of interest" description="Disordered" evidence="1">
    <location>
        <begin position="170"/>
        <end position="198"/>
    </location>
</feature>
<dbReference type="AlphaFoldDB" id="A0AAE8T1E5"/>
<dbReference type="Proteomes" id="UP000250416">
    <property type="component" value="Unassembled WGS sequence"/>
</dbReference>